<comment type="caution">
    <text evidence="2">The sequence shown here is derived from an EMBL/GenBank/DDBJ whole genome shotgun (WGS) entry which is preliminary data.</text>
</comment>
<sequence length="298" mass="33940">MMLELMHSTTAVLLGGWSEVQIALLVLGVLVVAVALLSYFVIAPEYEKHLEKQYAAIVHQTTKHHISNMAKKTPLSRSTSMGKDPEGYRAVQRVEATFREATIPENIDRTETVEWNRRHSGPAIPAMAGFDLNRRRKSESDAVLRMKAEMLRRRVMLCKIEREIDGAIQETEEKTFGLPTRRTSFRMARQNTSRTLGLSDEQLKVIQEHPADCTTELQVLAKTQDAATIRKVLRILHDVISFYLSVDHRDVNKVTVFCNSLIKHDSLNHLQSLRISNDAEVRRLANQIIEKAVPAIWH</sequence>
<accession>A0A8K1FIB8</accession>
<organism evidence="2 3">
    <name type="scientific">Pythium oligandrum</name>
    <name type="common">Mycoparasitic fungus</name>
    <dbReference type="NCBI Taxonomy" id="41045"/>
    <lineage>
        <taxon>Eukaryota</taxon>
        <taxon>Sar</taxon>
        <taxon>Stramenopiles</taxon>
        <taxon>Oomycota</taxon>
        <taxon>Peronosporomycetes</taxon>
        <taxon>Pythiales</taxon>
        <taxon>Pythiaceae</taxon>
        <taxon>Pythium</taxon>
    </lineage>
</organism>
<dbReference type="AlphaFoldDB" id="A0A8K1FIB8"/>
<protein>
    <submittedName>
        <fullName evidence="2">Uncharacterized protein</fullName>
    </submittedName>
</protein>
<dbReference type="Proteomes" id="UP000794436">
    <property type="component" value="Unassembled WGS sequence"/>
</dbReference>
<evidence type="ECO:0000313" key="2">
    <source>
        <dbReference type="EMBL" id="TMW60617.1"/>
    </source>
</evidence>
<keyword evidence="3" id="KW-1185">Reference proteome</keyword>
<name>A0A8K1FIB8_PYTOL</name>
<feature type="transmembrane region" description="Helical" evidence="1">
    <location>
        <begin position="20"/>
        <end position="42"/>
    </location>
</feature>
<reference evidence="2" key="1">
    <citation type="submission" date="2019-03" db="EMBL/GenBank/DDBJ databases">
        <title>Long read genome sequence of the mycoparasitic Pythium oligandrum ATCC 38472 isolated from sugarbeet rhizosphere.</title>
        <authorList>
            <person name="Gaulin E."/>
        </authorList>
    </citation>
    <scope>NUCLEOTIDE SEQUENCE</scope>
    <source>
        <strain evidence="2">ATCC 38472_TT</strain>
    </source>
</reference>
<dbReference type="OrthoDB" id="165257at2759"/>
<gene>
    <name evidence="2" type="ORF">Poli38472_000659</name>
</gene>
<proteinExistence type="predicted"/>
<dbReference type="EMBL" id="SPLM01000108">
    <property type="protein sequence ID" value="TMW60617.1"/>
    <property type="molecule type" value="Genomic_DNA"/>
</dbReference>
<evidence type="ECO:0000256" key="1">
    <source>
        <dbReference type="SAM" id="Phobius"/>
    </source>
</evidence>
<keyword evidence="1" id="KW-0472">Membrane</keyword>
<keyword evidence="1" id="KW-0812">Transmembrane</keyword>
<keyword evidence="1" id="KW-1133">Transmembrane helix</keyword>
<evidence type="ECO:0000313" key="3">
    <source>
        <dbReference type="Proteomes" id="UP000794436"/>
    </source>
</evidence>